<evidence type="ECO:0000256" key="4">
    <source>
        <dbReference type="ARBA" id="ARBA00023136"/>
    </source>
</evidence>
<feature type="transmembrane region" description="Helical" evidence="5">
    <location>
        <begin position="240"/>
        <end position="259"/>
    </location>
</feature>
<dbReference type="EMBL" id="QANS01000002">
    <property type="protein sequence ID" value="PTU31857.1"/>
    <property type="molecule type" value="Genomic_DNA"/>
</dbReference>
<dbReference type="Gene3D" id="1.20.1250.20">
    <property type="entry name" value="MFS general substrate transporter like domains"/>
    <property type="match status" value="2"/>
</dbReference>
<keyword evidence="3 5" id="KW-1133">Transmembrane helix</keyword>
<dbReference type="PANTHER" id="PTHR23514:SF13">
    <property type="entry name" value="INNER MEMBRANE PROTEIN YBJJ"/>
    <property type="match status" value="1"/>
</dbReference>
<feature type="transmembrane region" description="Helical" evidence="5">
    <location>
        <begin position="74"/>
        <end position="90"/>
    </location>
</feature>
<evidence type="ECO:0000256" key="1">
    <source>
        <dbReference type="ARBA" id="ARBA00004141"/>
    </source>
</evidence>
<comment type="caution">
    <text evidence="7">The sequence shown here is derived from an EMBL/GenBank/DDBJ whole genome shotgun (WGS) entry which is preliminary data.</text>
</comment>
<feature type="transmembrane region" description="Helical" evidence="5">
    <location>
        <begin position="162"/>
        <end position="184"/>
    </location>
</feature>
<dbReference type="GO" id="GO:0016020">
    <property type="term" value="C:membrane"/>
    <property type="evidence" value="ECO:0007669"/>
    <property type="project" value="UniProtKB-SubCell"/>
</dbReference>
<dbReference type="InterPro" id="IPR036259">
    <property type="entry name" value="MFS_trans_sf"/>
</dbReference>
<feature type="transmembrane region" description="Helical" evidence="5">
    <location>
        <begin position="138"/>
        <end position="156"/>
    </location>
</feature>
<organism evidence="7 8">
    <name type="scientific">Stenotrophobium rhamnosiphilum</name>
    <dbReference type="NCBI Taxonomy" id="2029166"/>
    <lineage>
        <taxon>Bacteria</taxon>
        <taxon>Pseudomonadati</taxon>
        <taxon>Pseudomonadota</taxon>
        <taxon>Gammaproteobacteria</taxon>
        <taxon>Nevskiales</taxon>
        <taxon>Nevskiaceae</taxon>
        <taxon>Stenotrophobium</taxon>
    </lineage>
</organism>
<proteinExistence type="predicted"/>
<dbReference type="PROSITE" id="PS50850">
    <property type="entry name" value="MFS"/>
    <property type="match status" value="1"/>
</dbReference>
<evidence type="ECO:0000256" key="3">
    <source>
        <dbReference type="ARBA" id="ARBA00022989"/>
    </source>
</evidence>
<evidence type="ECO:0000256" key="2">
    <source>
        <dbReference type="ARBA" id="ARBA00022692"/>
    </source>
</evidence>
<gene>
    <name evidence="7" type="ORF">CJD38_04005</name>
</gene>
<feature type="transmembrane region" description="Helical" evidence="5">
    <location>
        <begin position="205"/>
        <end position="228"/>
    </location>
</feature>
<dbReference type="InterPro" id="IPR011701">
    <property type="entry name" value="MFS"/>
</dbReference>
<dbReference type="CDD" id="cd17393">
    <property type="entry name" value="MFS_MosC_like"/>
    <property type="match status" value="1"/>
</dbReference>
<feature type="transmembrane region" description="Helical" evidence="5">
    <location>
        <begin position="328"/>
        <end position="351"/>
    </location>
</feature>
<keyword evidence="8" id="KW-1185">Reference proteome</keyword>
<keyword evidence="2 5" id="KW-0812">Transmembrane</keyword>
<dbReference type="RefSeq" id="WP_107939046.1">
    <property type="nucleotide sequence ID" value="NZ_QANS01000002.1"/>
</dbReference>
<dbReference type="Proteomes" id="UP000244248">
    <property type="component" value="Unassembled WGS sequence"/>
</dbReference>
<dbReference type="InterPro" id="IPR020846">
    <property type="entry name" value="MFS_dom"/>
</dbReference>
<evidence type="ECO:0000259" key="6">
    <source>
        <dbReference type="PROSITE" id="PS50850"/>
    </source>
</evidence>
<feature type="transmembrane region" description="Helical" evidence="5">
    <location>
        <begin position="43"/>
        <end position="62"/>
    </location>
</feature>
<accession>A0A2T5MH17</accession>
<name>A0A2T5MH17_9GAMM</name>
<dbReference type="GO" id="GO:0022857">
    <property type="term" value="F:transmembrane transporter activity"/>
    <property type="evidence" value="ECO:0007669"/>
    <property type="project" value="InterPro"/>
</dbReference>
<sequence>MTQLSPARLRASVFYFFFANGLCSASWASRIPDIKFALSLSDAMLGTLLLAAPIGQLLFVPVAGQFVSHIGCRLTLRITFPLITLVIFLIGCASSIWPLAALLFLLGVISNLMFIAMNTQAVGVEMMYGRAIMSSFHGGWSIGGFTGAALGMLLRAHDIGPAPHFLIVAVLVAIGVFLNAHALIAHEAPRAEDRPPLFGKLNPALLSLGVIGFCGLAAEGTMFDWSGVYFKQIVQPSENLVLLGYAAFMTCMAIGRFAGDRLTQRYGYLKTLQASGLLIFTGLALSALMPNIYCATLGFMITGFGVSTVVPTLFSIAGRSGIANPSMAIATVSGLAFFGFLAAPPLIGYIAEATSMRISFFVIALLGLSISLLSSRASLVRETDK</sequence>
<reference evidence="7 8" key="1">
    <citation type="submission" date="2018-04" db="EMBL/GenBank/DDBJ databases">
        <title>Novel species isolated from glacier.</title>
        <authorList>
            <person name="Liu Q."/>
            <person name="Xin Y.-H."/>
        </authorList>
    </citation>
    <scope>NUCLEOTIDE SEQUENCE [LARGE SCALE GENOMIC DNA]</scope>
    <source>
        <strain evidence="7 8">GT1R17</strain>
    </source>
</reference>
<feature type="transmembrane region" description="Helical" evidence="5">
    <location>
        <begin position="96"/>
        <end position="117"/>
    </location>
</feature>
<dbReference type="PANTHER" id="PTHR23514">
    <property type="entry name" value="BYPASS OF STOP CODON PROTEIN 6"/>
    <property type="match status" value="1"/>
</dbReference>
<evidence type="ECO:0000313" key="8">
    <source>
        <dbReference type="Proteomes" id="UP000244248"/>
    </source>
</evidence>
<evidence type="ECO:0000256" key="5">
    <source>
        <dbReference type="SAM" id="Phobius"/>
    </source>
</evidence>
<dbReference type="Pfam" id="PF07690">
    <property type="entry name" value="MFS_1"/>
    <property type="match status" value="1"/>
</dbReference>
<feature type="transmembrane region" description="Helical" evidence="5">
    <location>
        <begin position="271"/>
        <end position="289"/>
    </location>
</feature>
<keyword evidence="4 5" id="KW-0472">Membrane</keyword>
<comment type="subcellular location">
    <subcellularLocation>
        <location evidence="1">Membrane</location>
        <topology evidence="1">Multi-pass membrane protein</topology>
    </subcellularLocation>
</comment>
<dbReference type="SUPFAM" id="SSF103473">
    <property type="entry name" value="MFS general substrate transporter"/>
    <property type="match status" value="1"/>
</dbReference>
<dbReference type="InterPro" id="IPR051788">
    <property type="entry name" value="MFS_Transporter"/>
</dbReference>
<evidence type="ECO:0000313" key="7">
    <source>
        <dbReference type="EMBL" id="PTU31857.1"/>
    </source>
</evidence>
<dbReference type="AlphaFoldDB" id="A0A2T5MH17"/>
<dbReference type="OrthoDB" id="9810941at2"/>
<feature type="transmembrane region" description="Helical" evidence="5">
    <location>
        <begin position="357"/>
        <end position="375"/>
    </location>
</feature>
<feature type="transmembrane region" description="Helical" evidence="5">
    <location>
        <begin position="295"/>
        <end position="316"/>
    </location>
</feature>
<feature type="domain" description="Major facilitator superfamily (MFS) profile" evidence="6">
    <location>
        <begin position="168"/>
        <end position="385"/>
    </location>
</feature>
<protein>
    <submittedName>
        <fullName evidence="7">MFS transporter</fullName>
    </submittedName>
</protein>
<feature type="transmembrane region" description="Helical" evidence="5">
    <location>
        <begin position="12"/>
        <end position="31"/>
    </location>
</feature>